<keyword evidence="3" id="KW-1185">Reference proteome</keyword>
<proteinExistence type="predicted"/>
<dbReference type="PROSITE" id="PS50005">
    <property type="entry name" value="TPR"/>
    <property type="match status" value="1"/>
</dbReference>
<dbReference type="STRING" id="216432.CA2559_00685"/>
<keyword evidence="1" id="KW-0802">TPR repeat</keyword>
<dbReference type="RefSeq" id="WP_013185907.1">
    <property type="nucleotide sequence ID" value="NC_014230.1"/>
</dbReference>
<protein>
    <submittedName>
        <fullName evidence="2">Uncharacterized protein</fullName>
    </submittedName>
</protein>
<dbReference type="eggNOG" id="ENOG502Z7TA">
    <property type="taxonomic scope" value="Bacteria"/>
</dbReference>
<evidence type="ECO:0000313" key="3">
    <source>
        <dbReference type="Proteomes" id="UP000002297"/>
    </source>
</evidence>
<organism evidence="2 3">
    <name type="scientific">Croceibacter atlanticus (strain ATCC BAA-628 / JCM 21780 / CIP 108009 / IAM 15332 / KCTC 12090 / HTCC2559)</name>
    <dbReference type="NCBI Taxonomy" id="216432"/>
    <lineage>
        <taxon>Bacteria</taxon>
        <taxon>Pseudomonadati</taxon>
        <taxon>Bacteroidota</taxon>
        <taxon>Flavobacteriia</taxon>
        <taxon>Flavobacteriales</taxon>
        <taxon>Flavobacteriaceae</taxon>
        <taxon>Croceibacter</taxon>
    </lineage>
</organism>
<evidence type="ECO:0000256" key="1">
    <source>
        <dbReference type="PROSITE-ProRule" id="PRU00339"/>
    </source>
</evidence>
<dbReference type="HOGENOM" id="CLU_075055_0_0_10"/>
<name>A3U4Q9_CROAH</name>
<gene>
    <name evidence="2" type="ordered locus">CA2559_00685</name>
</gene>
<dbReference type="GeneID" id="89451937"/>
<dbReference type="OrthoDB" id="594666at2"/>
<reference evidence="2 3" key="1">
    <citation type="journal article" date="2010" name="J. Bacteriol.">
        <title>The complete genome sequence of Croceibacter atlanticus HTCC2559T.</title>
        <authorList>
            <person name="Oh H.M."/>
            <person name="Kang I."/>
            <person name="Ferriera S."/>
            <person name="Giovannoni S.J."/>
            <person name="Cho J.C."/>
        </authorList>
    </citation>
    <scope>NUCLEOTIDE SEQUENCE [LARGE SCALE GENOMIC DNA]</scope>
    <source>
        <strain evidence="3">ATCC BAA-628 / HTCC2559 / KCTC 12090</strain>
    </source>
</reference>
<dbReference type="InterPro" id="IPR019734">
    <property type="entry name" value="TPR_rpt"/>
</dbReference>
<dbReference type="AlphaFoldDB" id="A3U4Q9"/>
<accession>A3U4Q9</accession>
<feature type="repeat" description="TPR" evidence="1">
    <location>
        <begin position="261"/>
        <end position="294"/>
    </location>
</feature>
<evidence type="ECO:0000313" key="2">
    <source>
        <dbReference type="EMBL" id="EAP87226.1"/>
    </source>
</evidence>
<sequence>MNTTEFIALLQQPSKLTASQTRALEAIVEEFPYMQSARAMQLKGLKDSESFSYNKELKTTAAHTVDRSVLFEYITSEEFSQNEIANTLQSRDDYLRNITVFEPEEVITQKSVAIDDAIKMKLKEAHQVFDEDLFELPAKPLKKAPKEEDLSADEAVKVNQASEEEIKDKLQIGKPLEFDKSESHSFSEWLQLTAVKPIDRSSETLENPVSDSKIGNRAESDEKAKKFELIDNFIASNPKIVPKKTPLNANFLKDNEVPQESLMTATLARVYLEQKNYKKAIQAYKILILKNPEKSSFFADQIREIETLIEKQ</sequence>
<dbReference type="KEGG" id="cat:CA2559_00685"/>
<dbReference type="EMBL" id="CP002046">
    <property type="protein sequence ID" value="EAP87226.1"/>
    <property type="molecule type" value="Genomic_DNA"/>
</dbReference>
<dbReference type="Proteomes" id="UP000002297">
    <property type="component" value="Chromosome"/>
</dbReference>